<feature type="domain" description="2Fe-2S ferredoxin-type" evidence="3">
    <location>
        <begin position="1"/>
        <end position="83"/>
    </location>
</feature>
<evidence type="ECO:0000259" key="3">
    <source>
        <dbReference type="PROSITE" id="PS51085"/>
    </source>
</evidence>
<dbReference type="PANTHER" id="PTHR43644">
    <property type="entry name" value="NA(+)-TRANSLOCATING NADH-QUINONE REDUCTASE SUBUNIT"/>
    <property type="match status" value="1"/>
</dbReference>
<evidence type="ECO:0000256" key="2">
    <source>
        <dbReference type="ARBA" id="ARBA00022827"/>
    </source>
</evidence>
<dbReference type="InterPro" id="IPR001041">
    <property type="entry name" value="2Fe-2S_ferredoxin-type"/>
</dbReference>
<dbReference type="CDD" id="cd00207">
    <property type="entry name" value="fer2"/>
    <property type="match status" value="1"/>
</dbReference>
<proteinExistence type="predicted"/>
<protein>
    <recommendedName>
        <fullName evidence="3">2Fe-2S ferredoxin-type domain-containing protein</fullName>
    </recommendedName>
</protein>
<dbReference type="AlphaFoldDB" id="A0A150WWP7"/>
<name>A0A150WWP7_BDEBC</name>
<dbReference type="GO" id="GO:0051536">
    <property type="term" value="F:iron-sulfur cluster binding"/>
    <property type="evidence" value="ECO:0007669"/>
    <property type="project" value="InterPro"/>
</dbReference>
<dbReference type="Pfam" id="PF00111">
    <property type="entry name" value="Fer2"/>
    <property type="match status" value="1"/>
</dbReference>
<dbReference type="RefSeq" id="WP_063242668.1">
    <property type="nucleotide sequence ID" value="NZ_CP168974.1"/>
</dbReference>
<dbReference type="SUPFAM" id="SSF54292">
    <property type="entry name" value="2Fe-2S ferredoxin-like"/>
    <property type="match status" value="1"/>
</dbReference>
<dbReference type="InterPro" id="IPR012675">
    <property type="entry name" value="Beta-grasp_dom_sf"/>
</dbReference>
<sequence>MSHKDETVLEVALRAGIKISHTCGGNGTCGTCLVHVRKGLSDVGPRNEIESEMAEDRKFLDEERLACQTPPIQGLEVEIRLKE</sequence>
<keyword evidence="1" id="KW-0285">Flavoprotein</keyword>
<evidence type="ECO:0000313" key="4">
    <source>
        <dbReference type="EMBL" id="KYG70928.1"/>
    </source>
</evidence>
<dbReference type="PROSITE" id="PS51085">
    <property type="entry name" value="2FE2S_FER_2"/>
    <property type="match status" value="1"/>
</dbReference>
<organism evidence="4 5">
    <name type="scientific">Bdellovibrio bacteriovorus</name>
    <dbReference type="NCBI Taxonomy" id="959"/>
    <lineage>
        <taxon>Bacteria</taxon>
        <taxon>Pseudomonadati</taxon>
        <taxon>Bdellovibrionota</taxon>
        <taxon>Bdellovibrionia</taxon>
        <taxon>Bdellovibrionales</taxon>
        <taxon>Pseudobdellovibrionaceae</taxon>
        <taxon>Bdellovibrio</taxon>
    </lineage>
</organism>
<keyword evidence="2" id="KW-0274">FAD</keyword>
<dbReference type="EMBL" id="LUKF01000001">
    <property type="protein sequence ID" value="KYG70928.1"/>
    <property type="molecule type" value="Genomic_DNA"/>
</dbReference>
<accession>A0A150WWP7</accession>
<evidence type="ECO:0000256" key="1">
    <source>
        <dbReference type="ARBA" id="ARBA00022630"/>
    </source>
</evidence>
<comment type="caution">
    <text evidence="4">The sequence shown here is derived from an EMBL/GenBank/DDBJ whole genome shotgun (WGS) entry which is preliminary data.</text>
</comment>
<evidence type="ECO:0000313" key="5">
    <source>
        <dbReference type="Proteomes" id="UP000075391"/>
    </source>
</evidence>
<dbReference type="PANTHER" id="PTHR43644:SF1">
    <property type="entry name" value="NAD(P)H-FLAVIN REDUCTASE"/>
    <property type="match status" value="1"/>
</dbReference>
<reference evidence="4 5" key="1">
    <citation type="submission" date="2016-03" db="EMBL/GenBank/DDBJ databases">
        <authorList>
            <person name="Ploux O."/>
        </authorList>
    </citation>
    <scope>NUCLEOTIDE SEQUENCE [LARGE SCALE GENOMIC DNA]</scope>
    <source>
        <strain evidence="4 5">BER2</strain>
    </source>
</reference>
<dbReference type="InterPro" id="IPR036010">
    <property type="entry name" value="2Fe-2S_ferredoxin-like_sf"/>
</dbReference>
<gene>
    <name evidence="4" type="ORF">AZI85_02365</name>
</gene>
<dbReference type="Gene3D" id="3.10.20.30">
    <property type="match status" value="1"/>
</dbReference>
<dbReference type="Proteomes" id="UP000075391">
    <property type="component" value="Unassembled WGS sequence"/>
</dbReference>
<dbReference type="OrthoDB" id="5297611at2"/>